<feature type="domain" description="Sigma-54 factor interaction" evidence="8">
    <location>
        <begin position="156"/>
        <end position="379"/>
    </location>
</feature>
<dbReference type="SUPFAM" id="SSF52172">
    <property type="entry name" value="CheY-like"/>
    <property type="match status" value="1"/>
</dbReference>
<feature type="compositionally biased region" description="Polar residues" evidence="7">
    <location>
        <begin position="407"/>
        <end position="416"/>
    </location>
</feature>
<dbReference type="PROSITE" id="PS50045">
    <property type="entry name" value="SIGMA54_INTERACT_4"/>
    <property type="match status" value="1"/>
</dbReference>
<dbReference type="PANTHER" id="PTHR32071">
    <property type="entry name" value="TRANSCRIPTIONAL REGULATORY PROTEIN"/>
    <property type="match status" value="1"/>
</dbReference>
<dbReference type="Pfam" id="PF00072">
    <property type="entry name" value="Response_reg"/>
    <property type="match status" value="1"/>
</dbReference>
<dbReference type="InterPro" id="IPR009057">
    <property type="entry name" value="Homeodomain-like_sf"/>
</dbReference>
<dbReference type="GO" id="GO:0000160">
    <property type="term" value="P:phosphorelay signal transduction system"/>
    <property type="evidence" value="ECO:0007669"/>
    <property type="project" value="InterPro"/>
</dbReference>
<keyword evidence="11" id="KW-1185">Reference proteome</keyword>
<dbReference type="InterPro" id="IPR003593">
    <property type="entry name" value="AAA+_ATPase"/>
</dbReference>
<dbReference type="CDD" id="cd00009">
    <property type="entry name" value="AAA"/>
    <property type="match status" value="1"/>
</dbReference>
<dbReference type="GO" id="GO:0006355">
    <property type="term" value="P:regulation of DNA-templated transcription"/>
    <property type="evidence" value="ECO:0007669"/>
    <property type="project" value="InterPro"/>
</dbReference>
<keyword evidence="3" id="KW-0805">Transcription regulation</keyword>
<feature type="coiled-coil region" evidence="6">
    <location>
        <begin position="121"/>
        <end position="148"/>
    </location>
</feature>
<dbReference type="Proteomes" id="UP000184603">
    <property type="component" value="Unassembled WGS sequence"/>
</dbReference>
<accession>A0A1M7YJ54</accession>
<keyword evidence="6" id="KW-0175">Coiled coil</keyword>
<keyword evidence="2" id="KW-0067">ATP-binding</keyword>
<dbReference type="SUPFAM" id="SSF52540">
    <property type="entry name" value="P-loop containing nucleoside triphosphate hydrolases"/>
    <property type="match status" value="1"/>
</dbReference>
<evidence type="ECO:0000256" key="1">
    <source>
        <dbReference type="ARBA" id="ARBA00022741"/>
    </source>
</evidence>
<dbReference type="PROSITE" id="PS00688">
    <property type="entry name" value="SIGMA54_INTERACT_3"/>
    <property type="match status" value="1"/>
</dbReference>
<dbReference type="Gene3D" id="1.10.10.60">
    <property type="entry name" value="Homeodomain-like"/>
    <property type="match status" value="1"/>
</dbReference>
<dbReference type="InterPro" id="IPR058031">
    <property type="entry name" value="AAA_lid_NorR"/>
</dbReference>
<protein>
    <submittedName>
        <fullName evidence="10">Two component, sigma54 specific, transcriptional regulator, Fis family</fullName>
    </submittedName>
</protein>
<keyword evidence="5" id="KW-0597">Phosphoprotein</keyword>
<dbReference type="InterPro" id="IPR011006">
    <property type="entry name" value="CheY-like_superfamily"/>
</dbReference>
<dbReference type="SUPFAM" id="SSF46689">
    <property type="entry name" value="Homeodomain-like"/>
    <property type="match status" value="1"/>
</dbReference>
<dbReference type="PROSITE" id="PS00675">
    <property type="entry name" value="SIGMA54_INTERACT_1"/>
    <property type="match status" value="1"/>
</dbReference>
<evidence type="ECO:0000313" key="10">
    <source>
        <dbReference type="EMBL" id="SHO52632.1"/>
    </source>
</evidence>
<evidence type="ECO:0000256" key="2">
    <source>
        <dbReference type="ARBA" id="ARBA00022840"/>
    </source>
</evidence>
<dbReference type="SMART" id="SM00382">
    <property type="entry name" value="AAA"/>
    <property type="match status" value="1"/>
</dbReference>
<dbReference type="Pfam" id="PF02954">
    <property type="entry name" value="HTH_8"/>
    <property type="match status" value="1"/>
</dbReference>
<name>A0A1M7YJ54_9BACT</name>
<evidence type="ECO:0000256" key="5">
    <source>
        <dbReference type="PROSITE-ProRule" id="PRU00169"/>
    </source>
</evidence>
<dbReference type="InterPro" id="IPR001789">
    <property type="entry name" value="Sig_transdc_resp-reg_receiver"/>
</dbReference>
<dbReference type="Gene3D" id="3.40.50.2300">
    <property type="match status" value="1"/>
</dbReference>
<sequence length="475" mass="53069">MDERKQSPSLPILLVDDEATTLRVHEIALSTAGYTNIISCQDSRQALNLLREEEACVIILDLNMPGISGQQLLDHFVAEFPETPVIVITSNDDVKTVVECMKKGAFDYLVKPVTRSRLQNIVRRAIEIQELRQENSQLKEKILNQGLTRSDAFSKILTNNKTMLAIFQYVESIAISSQPLLITGETGVGKELMAKAVHTISNREGNCVFVNVAGIDDNAFSDTLFGHVRGAFTGAEKQRAGLVERAGQGTLVLDEIGDLCKESQVKLLRLLQEGEYFPLGADLPKVNEARIVVSTNIDLTRAQQEGTFRKDLYYRLRAHHIELPPLRQRKEDIHLLFEHFLSEAAQALQKPKPLYPDQLIDLLLQYHFPGNIRELRAMVFDGVGSARNRSLSMDSFYAHLERHKTDTPATGTQSENHPTDIPLSLSGPLPTLKEASDLLIREAMLRTNNNQSMAARLLGISRQTLARNLKSIQTG</sequence>
<dbReference type="PROSITE" id="PS50110">
    <property type="entry name" value="RESPONSE_REGULATORY"/>
    <property type="match status" value="1"/>
</dbReference>
<evidence type="ECO:0000256" key="3">
    <source>
        <dbReference type="ARBA" id="ARBA00023015"/>
    </source>
</evidence>
<feature type="domain" description="Response regulatory" evidence="9">
    <location>
        <begin position="11"/>
        <end position="126"/>
    </location>
</feature>
<feature type="modified residue" description="4-aspartylphosphate" evidence="5">
    <location>
        <position position="61"/>
    </location>
</feature>
<dbReference type="InterPro" id="IPR002197">
    <property type="entry name" value="HTH_Fis"/>
</dbReference>
<keyword evidence="4" id="KW-0804">Transcription</keyword>
<dbReference type="InterPro" id="IPR027417">
    <property type="entry name" value="P-loop_NTPase"/>
</dbReference>
<dbReference type="GO" id="GO:0043565">
    <property type="term" value="F:sequence-specific DNA binding"/>
    <property type="evidence" value="ECO:0007669"/>
    <property type="project" value="InterPro"/>
</dbReference>
<dbReference type="PRINTS" id="PR01590">
    <property type="entry name" value="HTHFIS"/>
</dbReference>
<organism evidence="10 11">
    <name type="scientific">Desulfopila aestuarii DSM 18488</name>
    <dbReference type="NCBI Taxonomy" id="1121416"/>
    <lineage>
        <taxon>Bacteria</taxon>
        <taxon>Pseudomonadati</taxon>
        <taxon>Thermodesulfobacteriota</taxon>
        <taxon>Desulfobulbia</taxon>
        <taxon>Desulfobulbales</taxon>
        <taxon>Desulfocapsaceae</taxon>
        <taxon>Desulfopila</taxon>
    </lineage>
</organism>
<dbReference type="Gene3D" id="3.40.50.300">
    <property type="entry name" value="P-loop containing nucleotide triphosphate hydrolases"/>
    <property type="match status" value="1"/>
</dbReference>
<dbReference type="Gene3D" id="1.10.8.60">
    <property type="match status" value="1"/>
</dbReference>
<proteinExistence type="predicted"/>
<dbReference type="InterPro" id="IPR002078">
    <property type="entry name" value="Sigma_54_int"/>
</dbReference>
<dbReference type="InterPro" id="IPR025662">
    <property type="entry name" value="Sigma_54_int_dom_ATP-bd_1"/>
</dbReference>
<dbReference type="Pfam" id="PF25601">
    <property type="entry name" value="AAA_lid_14"/>
    <property type="match status" value="1"/>
</dbReference>
<dbReference type="GO" id="GO:0005524">
    <property type="term" value="F:ATP binding"/>
    <property type="evidence" value="ECO:0007669"/>
    <property type="project" value="UniProtKB-KW"/>
</dbReference>
<reference evidence="10 11" key="1">
    <citation type="submission" date="2016-12" db="EMBL/GenBank/DDBJ databases">
        <authorList>
            <person name="Song W.-J."/>
            <person name="Kurnit D.M."/>
        </authorList>
    </citation>
    <scope>NUCLEOTIDE SEQUENCE [LARGE SCALE GENOMIC DNA]</scope>
    <source>
        <strain evidence="10 11">DSM 18488</strain>
    </source>
</reference>
<evidence type="ECO:0000256" key="7">
    <source>
        <dbReference type="SAM" id="MobiDB-lite"/>
    </source>
</evidence>
<dbReference type="OrthoDB" id="9814761at2"/>
<dbReference type="RefSeq" id="WP_073616193.1">
    <property type="nucleotide sequence ID" value="NZ_FRFE01000038.1"/>
</dbReference>
<dbReference type="STRING" id="1121416.SAMN02745220_04658"/>
<evidence type="ECO:0000259" key="8">
    <source>
        <dbReference type="PROSITE" id="PS50045"/>
    </source>
</evidence>
<dbReference type="PANTHER" id="PTHR32071:SF13">
    <property type="entry name" value="RESPONSE REGULATOR HSFA"/>
    <property type="match status" value="1"/>
</dbReference>
<gene>
    <name evidence="10" type="ORF">SAMN02745220_04658</name>
</gene>
<feature type="region of interest" description="Disordered" evidence="7">
    <location>
        <begin position="406"/>
        <end position="428"/>
    </location>
</feature>
<evidence type="ECO:0000256" key="6">
    <source>
        <dbReference type="SAM" id="Coils"/>
    </source>
</evidence>
<evidence type="ECO:0000259" key="9">
    <source>
        <dbReference type="PROSITE" id="PS50110"/>
    </source>
</evidence>
<dbReference type="EMBL" id="FRFE01000038">
    <property type="protein sequence ID" value="SHO52632.1"/>
    <property type="molecule type" value="Genomic_DNA"/>
</dbReference>
<keyword evidence="1" id="KW-0547">Nucleotide-binding</keyword>
<dbReference type="AlphaFoldDB" id="A0A1M7YJ54"/>
<evidence type="ECO:0000313" key="11">
    <source>
        <dbReference type="Proteomes" id="UP000184603"/>
    </source>
</evidence>
<evidence type="ECO:0000256" key="4">
    <source>
        <dbReference type="ARBA" id="ARBA00023163"/>
    </source>
</evidence>
<dbReference type="Pfam" id="PF00158">
    <property type="entry name" value="Sigma54_activat"/>
    <property type="match status" value="1"/>
</dbReference>
<dbReference type="SMART" id="SM00448">
    <property type="entry name" value="REC"/>
    <property type="match status" value="1"/>
</dbReference>
<dbReference type="InterPro" id="IPR025944">
    <property type="entry name" value="Sigma_54_int_dom_CS"/>
</dbReference>
<dbReference type="FunFam" id="3.40.50.300:FF:000006">
    <property type="entry name" value="DNA-binding transcriptional regulator NtrC"/>
    <property type="match status" value="1"/>
</dbReference>